<evidence type="ECO:0000313" key="2">
    <source>
        <dbReference type="EMBL" id="UXP30671.1"/>
    </source>
</evidence>
<name>A0ABY6CJH0_9BACT</name>
<feature type="coiled-coil region" evidence="1">
    <location>
        <begin position="10"/>
        <end position="58"/>
    </location>
</feature>
<organism evidence="2 3">
    <name type="scientific">Reichenbachiella agarivorans</name>
    <dbReference type="NCBI Taxonomy" id="2979464"/>
    <lineage>
        <taxon>Bacteria</taxon>
        <taxon>Pseudomonadati</taxon>
        <taxon>Bacteroidota</taxon>
        <taxon>Cytophagia</taxon>
        <taxon>Cytophagales</taxon>
        <taxon>Reichenbachiellaceae</taxon>
        <taxon>Reichenbachiella</taxon>
    </lineage>
</organism>
<dbReference type="Proteomes" id="UP001065174">
    <property type="component" value="Chromosome"/>
</dbReference>
<keyword evidence="3" id="KW-1185">Reference proteome</keyword>
<dbReference type="EMBL" id="CP106679">
    <property type="protein sequence ID" value="UXP30671.1"/>
    <property type="molecule type" value="Genomic_DNA"/>
</dbReference>
<accession>A0ABY6CJH0</accession>
<reference evidence="2" key="1">
    <citation type="submission" date="2022-09" db="EMBL/GenBank/DDBJ databases">
        <title>Comparative genomics and taxonomic characterization of three novel marine species of genus Reichenbachiella exhibiting antioxidant and polysaccharide degradation activities.</title>
        <authorList>
            <person name="Muhammad N."/>
            <person name="Lee Y.-J."/>
            <person name="Ko J."/>
            <person name="Kim S.-G."/>
        </authorList>
    </citation>
    <scope>NUCLEOTIDE SEQUENCE</scope>
    <source>
        <strain evidence="2">BKB1-1</strain>
    </source>
</reference>
<sequence>MADNLLRSELNQLERKLILLLNDFKKKDSELEVLKAENYKLKEVLEEKNRQIEGFQNKDKISKIVNGMVVDERDTEALGNLLNEYIIEVDKCIAQLSE</sequence>
<dbReference type="RefSeq" id="WP_262308117.1">
    <property type="nucleotide sequence ID" value="NZ_CP106679.1"/>
</dbReference>
<gene>
    <name evidence="2" type="ORF">N6H18_09925</name>
</gene>
<keyword evidence="1" id="KW-0175">Coiled coil</keyword>
<proteinExistence type="predicted"/>
<protein>
    <submittedName>
        <fullName evidence="2">Uncharacterized protein</fullName>
    </submittedName>
</protein>
<evidence type="ECO:0000313" key="3">
    <source>
        <dbReference type="Proteomes" id="UP001065174"/>
    </source>
</evidence>
<evidence type="ECO:0000256" key="1">
    <source>
        <dbReference type="SAM" id="Coils"/>
    </source>
</evidence>